<proteinExistence type="inferred from homology"/>
<gene>
    <name evidence="2" type="ORF">SSA02_03850</name>
</gene>
<dbReference type="Gene3D" id="3.60.70.12">
    <property type="entry name" value="L-amino peptidase D-ALA esterase/amidase"/>
    <property type="match status" value="1"/>
</dbReference>
<dbReference type="CDD" id="cd02252">
    <property type="entry name" value="nylC_like"/>
    <property type="match status" value="1"/>
</dbReference>
<comment type="similarity">
    <text evidence="1">Belongs to the peptidase S58 family.</text>
</comment>
<evidence type="ECO:0000256" key="1">
    <source>
        <dbReference type="ARBA" id="ARBA00007068"/>
    </source>
</evidence>
<dbReference type="RefSeq" id="WP_147092213.1">
    <property type="nucleotide sequence ID" value="NZ_BJVC01000001.1"/>
</dbReference>
<keyword evidence="3" id="KW-1185">Reference proteome</keyword>
<dbReference type="InterPro" id="IPR016117">
    <property type="entry name" value="ArgJ-like_dom_sf"/>
</dbReference>
<name>A0A511BMC1_9PROT</name>
<reference evidence="2 3" key="1">
    <citation type="submission" date="2019-07" db="EMBL/GenBank/DDBJ databases">
        <title>Whole genome shotgun sequence of Swaminathania salitolerans NBRC 104436.</title>
        <authorList>
            <person name="Hosoyama A."/>
            <person name="Uohara A."/>
            <person name="Ohji S."/>
            <person name="Ichikawa N."/>
        </authorList>
    </citation>
    <scope>NUCLEOTIDE SEQUENCE [LARGE SCALE GENOMIC DNA]</scope>
    <source>
        <strain evidence="2 3">NBRC 104436</strain>
    </source>
</reference>
<sequence>MKRRIFLSSLIAGTSLLPALRRARGESSGGHLGPRNDLTDIAGLRVGQAQSSRARSGVTVILPDVPCPCAVDVRGGGPGTRETDALNGWNLVHRIDALTFSGGSVYGLAAADGVASWLGARGRGFALGKRAGVPPSPIVPAAILYDLDNGGDKNWGDAPPYRALGMEAADHADSHLMLGSVGAGYGAMAGTLKGGIGSASWVTAEGHTVAALVATNSVGAVTPPHDRHFWAAPFEQGTEFGGLGVSTAHIAPEDWSGTKLDPHPRANTSLACIATDATLDQDALKRIAMMAQDGLARAIHPVHSPFDGDTIFALATGKRPVAPENNARLVAHLGNVAADVLSRAVARSVYLATLPPGMKATSWSHLPPSG</sequence>
<accession>A0A511BMC1</accession>
<dbReference type="Pfam" id="PF03576">
    <property type="entry name" value="Peptidase_S58"/>
    <property type="match status" value="1"/>
</dbReference>
<dbReference type="PANTHER" id="PTHR36512:SF3">
    <property type="entry name" value="BLR5678 PROTEIN"/>
    <property type="match status" value="1"/>
</dbReference>
<dbReference type="Proteomes" id="UP000321405">
    <property type="component" value="Unassembled WGS sequence"/>
</dbReference>
<dbReference type="EMBL" id="BJVC01000001">
    <property type="protein sequence ID" value="GEL01222.1"/>
    <property type="molecule type" value="Genomic_DNA"/>
</dbReference>
<dbReference type="SUPFAM" id="SSF56266">
    <property type="entry name" value="DmpA/ArgJ-like"/>
    <property type="match status" value="1"/>
</dbReference>
<organism evidence="2 3">
    <name type="scientific">Swaminathania salitolerans</name>
    <dbReference type="NCBI Taxonomy" id="182838"/>
    <lineage>
        <taxon>Bacteria</taxon>
        <taxon>Pseudomonadati</taxon>
        <taxon>Pseudomonadota</taxon>
        <taxon>Alphaproteobacteria</taxon>
        <taxon>Acetobacterales</taxon>
        <taxon>Acetobacteraceae</taxon>
        <taxon>Swaminathania</taxon>
    </lineage>
</organism>
<dbReference type="PANTHER" id="PTHR36512">
    <property type="entry name" value="D-AMINOPEPTIDASE"/>
    <property type="match status" value="1"/>
</dbReference>
<dbReference type="AlphaFoldDB" id="A0A511BMC1"/>
<dbReference type="InterPro" id="IPR005321">
    <property type="entry name" value="Peptidase_S58_DmpA"/>
</dbReference>
<comment type="caution">
    <text evidence="2">The sequence shown here is derived from an EMBL/GenBank/DDBJ whole genome shotgun (WGS) entry which is preliminary data.</text>
</comment>
<dbReference type="OrthoDB" id="9770388at2"/>
<protein>
    <submittedName>
        <fullName evidence="2">Peptidase T4</fullName>
    </submittedName>
</protein>
<evidence type="ECO:0000313" key="3">
    <source>
        <dbReference type="Proteomes" id="UP000321405"/>
    </source>
</evidence>
<evidence type="ECO:0000313" key="2">
    <source>
        <dbReference type="EMBL" id="GEL01222.1"/>
    </source>
</evidence>
<dbReference type="GO" id="GO:0004177">
    <property type="term" value="F:aminopeptidase activity"/>
    <property type="evidence" value="ECO:0007669"/>
    <property type="project" value="TreeGrafter"/>
</dbReference>